<dbReference type="WBParaSite" id="nRc.2.0.1.t09820-RA">
    <property type="protein sequence ID" value="nRc.2.0.1.t09820-RA"/>
    <property type="gene ID" value="nRc.2.0.1.g09820"/>
</dbReference>
<organism evidence="2 3">
    <name type="scientific">Romanomermis culicivorax</name>
    <name type="common">Nematode worm</name>
    <dbReference type="NCBI Taxonomy" id="13658"/>
    <lineage>
        <taxon>Eukaryota</taxon>
        <taxon>Metazoa</taxon>
        <taxon>Ecdysozoa</taxon>
        <taxon>Nematoda</taxon>
        <taxon>Enoplea</taxon>
        <taxon>Dorylaimia</taxon>
        <taxon>Mermithida</taxon>
        <taxon>Mermithoidea</taxon>
        <taxon>Mermithidae</taxon>
        <taxon>Romanomermis</taxon>
    </lineage>
</organism>
<keyword evidence="1" id="KW-0812">Transmembrane</keyword>
<keyword evidence="1" id="KW-1133">Transmembrane helix</keyword>
<protein>
    <submittedName>
        <fullName evidence="3">Uncharacterized protein</fullName>
    </submittedName>
</protein>
<evidence type="ECO:0000256" key="1">
    <source>
        <dbReference type="SAM" id="Phobius"/>
    </source>
</evidence>
<reference evidence="3" key="1">
    <citation type="submission" date="2022-11" db="UniProtKB">
        <authorList>
            <consortium name="WormBaseParasite"/>
        </authorList>
    </citation>
    <scope>IDENTIFICATION</scope>
</reference>
<dbReference type="AlphaFoldDB" id="A0A915I939"/>
<dbReference type="Proteomes" id="UP000887565">
    <property type="component" value="Unplaced"/>
</dbReference>
<name>A0A915I939_ROMCU</name>
<evidence type="ECO:0000313" key="3">
    <source>
        <dbReference type="WBParaSite" id="nRc.2.0.1.t09820-RA"/>
    </source>
</evidence>
<accession>A0A915I939</accession>
<feature type="transmembrane region" description="Helical" evidence="1">
    <location>
        <begin position="30"/>
        <end position="52"/>
    </location>
</feature>
<proteinExistence type="predicted"/>
<keyword evidence="1" id="KW-0472">Membrane</keyword>
<evidence type="ECO:0000313" key="2">
    <source>
        <dbReference type="Proteomes" id="UP000887565"/>
    </source>
</evidence>
<sequence length="72" mass="8480">LDAKLGRTPKWDRTPRPPFFYHSTYLFNYFLLYCGFHSFIFGGDGMANYFLFMSGMHKLGCLERDKNNRLTG</sequence>
<keyword evidence="2" id="KW-1185">Reference proteome</keyword>